<evidence type="ECO:0000256" key="3">
    <source>
        <dbReference type="ARBA" id="ARBA00023026"/>
    </source>
</evidence>
<dbReference type="Gene3D" id="3.40.50.1820">
    <property type="entry name" value="alpha/beta hydrolase"/>
    <property type="match status" value="1"/>
</dbReference>
<dbReference type="GO" id="GO:0005777">
    <property type="term" value="C:peroxisome"/>
    <property type="evidence" value="ECO:0007669"/>
    <property type="project" value="UniProtKB-SubCell"/>
</dbReference>
<proteinExistence type="inferred from homology"/>
<dbReference type="EMBL" id="KB445582">
    <property type="protein sequence ID" value="EMD87296.1"/>
    <property type="molecule type" value="Genomic_DNA"/>
</dbReference>
<dbReference type="AlphaFoldDB" id="M2TZP2"/>
<dbReference type="InterPro" id="IPR000073">
    <property type="entry name" value="AB_hydrolase_1"/>
</dbReference>
<keyword evidence="4" id="KW-0576">Peroxisome</keyword>
<dbReference type="HOGENOM" id="CLU_046066_1_3_1"/>
<dbReference type="OrthoDB" id="1263307at2759"/>
<name>M2TZP2_COCH5</name>
<dbReference type="Pfam" id="PF12697">
    <property type="entry name" value="Abhydrolase_6"/>
    <property type="match status" value="1"/>
</dbReference>
<gene>
    <name evidence="6" type="ORF">COCHEDRAFT_1113333</name>
</gene>
<comment type="similarity">
    <text evidence="2">Belongs to the AB hydrolase superfamily. AKT2 hydrolase family.</text>
</comment>
<dbReference type="PANTHER" id="PTHR37017:SF11">
    <property type="entry name" value="ESTERASE_LIPASE_THIOESTERASE DOMAIN-CONTAINING PROTEIN"/>
    <property type="match status" value="1"/>
</dbReference>
<reference evidence="6 7" key="1">
    <citation type="journal article" date="2012" name="PLoS Pathog.">
        <title>Diverse lifestyles and strategies of plant pathogenesis encoded in the genomes of eighteen Dothideomycetes fungi.</title>
        <authorList>
            <person name="Ohm R.A."/>
            <person name="Feau N."/>
            <person name="Henrissat B."/>
            <person name="Schoch C.L."/>
            <person name="Horwitz B.A."/>
            <person name="Barry K.W."/>
            <person name="Condon B.J."/>
            <person name="Copeland A.C."/>
            <person name="Dhillon B."/>
            <person name="Glaser F."/>
            <person name="Hesse C.N."/>
            <person name="Kosti I."/>
            <person name="LaButti K."/>
            <person name="Lindquist E.A."/>
            <person name="Lucas S."/>
            <person name="Salamov A.A."/>
            <person name="Bradshaw R.E."/>
            <person name="Ciuffetti L."/>
            <person name="Hamelin R.C."/>
            <person name="Kema G.H.J."/>
            <person name="Lawrence C."/>
            <person name="Scott J.A."/>
            <person name="Spatafora J.W."/>
            <person name="Turgeon B.G."/>
            <person name="de Wit P.J.G.M."/>
            <person name="Zhong S."/>
            <person name="Goodwin S.B."/>
            <person name="Grigoriev I.V."/>
        </authorList>
    </citation>
    <scope>NUCLEOTIDE SEQUENCE [LARGE SCALE GENOMIC DNA]</scope>
    <source>
        <strain evidence="7">C5 / ATCC 48332 / race O</strain>
    </source>
</reference>
<dbReference type="STRING" id="701091.M2TZP2"/>
<evidence type="ECO:0000313" key="6">
    <source>
        <dbReference type="EMBL" id="EMD87296.1"/>
    </source>
</evidence>
<protein>
    <recommendedName>
        <fullName evidence="5">AB hydrolase-1 domain-containing protein</fullName>
    </recommendedName>
</protein>
<keyword evidence="7" id="KW-1185">Reference proteome</keyword>
<evidence type="ECO:0000313" key="7">
    <source>
        <dbReference type="Proteomes" id="UP000016936"/>
    </source>
</evidence>
<sequence length="247" mass="26439">MSKPQIVIVPGAWHAPFYMATVVSNLESLGYTIHAQQMPAVGSSNPPSDLSTDVAALNSMVEKAIDAGNDVVVICHSWGGMVTGSGLMGLSKAEREQKGKKGGVIRTGYMTAFIVDIGVSMMDAAGGKPAPWFGIQVSHLFPFCLDPNVLYNDLPPAEQQKWGEKLQCHAYDTFYAKATAASWKKIPTNYLLCEDDLAIPREGQQAMIEGVKAVGADIEVTSIKVGHSPFLSKVDETVAWIVGVAGR</sequence>
<dbReference type="OMA" id="AYLLCEN"/>
<dbReference type="InterPro" id="IPR052897">
    <property type="entry name" value="Sec-Metab_Biosynth_Hydrolase"/>
</dbReference>
<dbReference type="SUPFAM" id="SSF53474">
    <property type="entry name" value="alpha/beta-Hydrolases"/>
    <property type="match status" value="1"/>
</dbReference>
<comment type="subcellular location">
    <subcellularLocation>
        <location evidence="1">Peroxisome</location>
    </subcellularLocation>
</comment>
<dbReference type="Proteomes" id="UP000016936">
    <property type="component" value="Unassembled WGS sequence"/>
</dbReference>
<organism evidence="6 7">
    <name type="scientific">Cochliobolus heterostrophus (strain C5 / ATCC 48332 / race O)</name>
    <name type="common">Southern corn leaf blight fungus</name>
    <name type="synonym">Bipolaris maydis</name>
    <dbReference type="NCBI Taxonomy" id="701091"/>
    <lineage>
        <taxon>Eukaryota</taxon>
        <taxon>Fungi</taxon>
        <taxon>Dikarya</taxon>
        <taxon>Ascomycota</taxon>
        <taxon>Pezizomycotina</taxon>
        <taxon>Dothideomycetes</taxon>
        <taxon>Pleosporomycetidae</taxon>
        <taxon>Pleosporales</taxon>
        <taxon>Pleosporineae</taxon>
        <taxon>Pleosporaceae</taxon>
        <taxon>Bipolaris</taxon>
    </lineage>
</organism>
<dbReference type="eggNOG" id="ENOG502S15T">
    <property type="taxonomic scope" value="Eukaryota"/>
</dbReference>
<dbReference type="InterPro" id="IPR029058">
    <property type="entry name" value="AB_hydrolase_fold"/>
</dbReference>
<dbReference type="PANTHER" id="PTHR37017">
    <property type="entry name" value="AB HYDROLASE-1 DOMAIN-CONTAINING PROTEIN-RELATED"/>
    <property type="match status" value="1"/>
</dbReference>
<evidence type="ECO:0000256" key="1">
    <source>
        <dbReference type="ARBA" id="ARBA00004275"/>
    </source>
</evidence>
<keyword evidence="3" id="KW-0843">Virulence</keyword>
<evidence type="ECO:0000256" key="2">
    <source>
        <dbReference type="ARBA" id="ARBA00005668"/>
    </source>
</evidence>
<feature type="domain" description="AB hydrolase-1" evidence="5">
    <location>
        <begin position="6"/>
        <end position="239"/>
    </location>
</feature>
<evidence type="ECO:0000259" key="5">
    <source>
        <dbReference type="Pfam" id="PF12697"/>
    </source>
</evidence>
<reference evidence="7" key="2">
    <citation type="journal article" date="2013" name="PLoS Genet.">
        <title>Comparative genome structure, secondary metabolite, and effector coding capacity across Cochliobolus pathogens.</title>
        <authorList>
            <person name="Condon B.J."/>
            <person name="Leng Y."/>
            <person name="Wu D."/>
            <person name="Bushley K.E."/>
            <person name="Ohm R.A."/>
            <person name="Otillar R."/>
            <person name="Martin J."/>
            <person name="Schackwitz W."/>
            <person name="Grimwood J."/>
            <person name="MohdZainudin N."/>
            <person name="Xue C."/>
            <person name="Wang R."/>
            <person name="Manning V.A."/>
            <person name="Dhillon B."/>
            <person name="Tu Z.J."/>
            <person name="Steffenson B.J."/>
            <person name="Salamov A."/>
            <person name="Sun H."/>
            <person name="Lowry S."/>
            <person name="LaButti K."/>
            <person name="Han J."/>
            <person name="Copeland A."/>
            <person name="Lindquist E."/>
            <person name="Barry K."/>
            <person name="Schmutz J."/>
            <person name="Baker S.E."/>
            <person name="Ciuffetti L.M."/>
            <person name="Grigoriev I.V."/>
            <person name="Zhong S."/>
            <person name="Turgeon B.G."/>
        </authorList>
    </citation>
    <scope>NUCLEOTIDE SEQUENCE [LARGE SCALE GENOMIC DNA]</scope>
    <source>
        <strain evidence="7">C5 / ATCC 48332 / race O</strain>
    </source>
</reference>
<evidence type="ECO:0000256" key="4">
    <source>
        <dbReference type="ARBA" id="ARBA00023140"/>
    </source>
</evidence>
<accession>M2TZP2</accession>